<dbReference type="InterPro" id="IPR032675">
    <property type="entry name" value="LRR_dom_sf"/>
</dbReference>
<sequence>MTHKHSTLDLAKLQGSSGFFTGSKLQFPELCTANQREACHIVAELPIWNEYLCQACIELREDAPGQLYLVFRDYYQFECNGENQMERAFVLVGCLLKMHHCLVGFHLRYSFFDIGRFQELLCFGSNVYHSLKSLIITGALAPLLLQNISMVIPQLRNLEELRMEHSKVSDGFIEAVCTLISTSAFLKQLCLPNYDMNKEEAEAVYNALKLNINLEELHVNTSFLLPETTHCCVDFACYLAHSNTLKTIVIDSTQHRLLRILAPVIHALTRSKTLRYITLDSFFVDLQGARAIEIFLSNNTTAKSFRLKNCRWHGNHGMWSEQEDTKYDTDDMGSVSQRIRPWISILRKNRSLQELTLNLSAFSPAECKTLFCELIKNPTIRKIKIEDIAFYFSRRGRRIYCPSAIQQTRSDTADKPDIIVAKCNQLHDLKLAIYEAEDCAWFKETILALTVSNYITKLSLDLRLIFQDGIISSVCAYITETSVLRKLHLWLPWIRLPHFQSASTDRRNIMRALERNSSVRKLTLENSDLDGDELAFLADIIRSSQVIHTFVLGSFPDSAETFLQHLSMNFSGNYTLVSLQFFTTRLRVTRSYFIVKDIVRRNHDLVTRAAQFVLGNRSRCCCEALESVHWNSALVEKLCNICSWEETKAAESVCASMKEIRGVVGYMRFAGVVENGLDFVENPCGGLWLDDIDEYSWLSVRQYLRVADVSQTQN</sequence>
<evidence type="ECO:0008006" key="3">
    <source>
        <dbReference type="Google" id="ProtNLM"/>
    </source>
</evidence>
<proteinExistence type="predicted"/>
<dbReference type="PANTHER" id="PTHR47679">
    <property type="entry name" value="PROTEIN TORNADO 1"/>
    <property type="match status" value="1"/>
</dbReference>
<gene>
    <name evidence="1" type="ORF">HPB48_014679</name>
</gene>
<reference evidence="1 2" key="1">
    <citation type="journal article" date="2020" name="Cell">
        <title>Large-Scale Comparative Analyses of Tick Genomes Elucidate Their Genetic Diversity and Vector Capacities.</title>
        <authorList>
            <consortium name="Tick Genome and Microbiome Consortium (TIGMIC)"/>
            <person name="Jia N."/>
            <person name="Wang J."/>
            <person name="Shi W."/>
            <person name="Du L."/>
            <person name="Sun Y."/>
            <person name="Zhan W."/>
            <person name="Jiang J.F."/>
            <person name="Wang Q."/>
            <person name="Zhang B."/>
            <person name="Ji P."/>
            <person name="Bell-Sakyi L."/>
            <person name="Cui X.M."/>
            <person name="Yuan T.T."/>
            <person name="Jiang B.G."/>
            <person name="Yang W.F."/>
            <person name="Lam T.T."/>
            <person name="Chang Q.C."/>
            <person name="Ding S.J."/>
            <person name="Wang X.J."/>
            <person name="Zhu J.G."/>
            <person name="Ruan X.D."/>
            <person name="Zhao L."/>
            <person name="Wei J.T."/>
            <person name="Ye R.Z."/>
            <person name="Que T.C."/>
            <person name="Du C.H."/>
            <person name="Zhou Y.H."/>
            <person name="Cheng J.X."/>
            <person name="Dai P.F."/>
            <person name="Guo W.B."/>
            <person name="Han X.H."/>
            <person name="Huang E.J."/>
            <person name="Li L.F."/>
            <person name="Wei W."/>
            <person name="Gao Y.C."/>
            <person name="Liu J.Z."/>
            <person name="Shao H.Z."/>
            <person name="Wang X."/>
            <person name="Wang C.C."/>
            <person name="Yang T.C."/>
            <person name="Huo Q.B."/>
            <person name="Li W."/>
            <person name="Chen H.Y."/>
            <person name="Chen S.E."/>
            <person name="Zhou L.G."/>
            <person name="Ni X.B."/>
            <person name="Tian J.H."/>
            <person name="Sheng Y."/>
            <person name="Liu T."/>
            <person name="Pan Y.S."/>
            <person name="Xia L.Y."/>
            <person name="Li J."/>
            <person name="Zhao F."/>
            <person name="Cao W.C."/>
        </authorList>
    </citation>
    <scope>NUCLEOTIDE SEQUENCE [LARGE SCALE GENOMIC DNA]</scope>
    <source>
        <strain evidence="1">HaeL-2018</strain>
    </source>
</reference>
<keyword evidence="2" id="KW-1185">Reference proteome</keyword>
<organism evidence="1 2">
    <name type="scientific">Haemaphysalis longicornis</name>
    <name type="common">Bush tick</name>
    <dbReference type="NCBI Taxonomy" id="44386"/>
    <lineage>
        <taxon>Eukaryota</taxon>
        <taxon>Metazoa</taxon>
        <taxon>Ecdysozoa</taxon>
        <taxon>Arthropoda</taxon>
        <taxon>Chelicerata</taxon>
        <taxon>Arachnida</taxon>
        <taxon>Acari</taxon>
        <taxon>Parasitiformes</taxon>
        <taxon>Ixodida</taxon>
        <taxon>Ixodoidea</taxon>
        <taxon>Ixodidae</taxon>
        <taxon>Haemaphysalinae</taxon>
        <taxon>Haemaphysalis</taxon>
    </lineage>
</organism>
<dbReference type="Gene3D" id="3.80.10.10">
    <property type="entry name" value="Ribonuclease Inhibitor"/>
    <property type="match status" value="1"/>
</dbReference>
<comment type="caution">
    <text evidence="1">The sequence shown here is derived from an EMBL/GenBank/DDBJ whole genome shotgun (WGS) entry which is preliminary data.</text>
</comment>
<name>A0A9J6GAY4_HAELO</name>
<dbReference type="SUPFAM" id="SSF52047">
    <property type="entry name" value="RNI-like"/>
    <property type="match status" value="2"/>
</dbReference>
<dbReference type="OrthoDB" id="6477647at2759"/>
<evidence type="ECO:0000313" key="1">
    <source>
        <dbReference type="EMBL" id="KAH9371548.1"/>
    </source>
</evidence>
<protein>
    <recommendedName>
        <fullName evidence="3">Nlr family card domain protein</fullName>
    </recommendedName>
</protein>
<dbReference type="PANTHER" id="PTHR47679:SF2">
    <property type="entry name" value="C-TERMINAL OF ROC (COR) DOMAIN-CONTAINING PROTEIN"/>
    <property type="match status" value="1"/>
</dbReference>
<dbReference type="VEuPathDB" id="VectorBase:HLOH_050636"/>
<accession>A0A9J6GAY4</accession>
<evidence type="ECO:0000313" key="2">
    <source>
        <dbReference type="Proteomes" id="UP000821853"/>
    </source>
</evidence>
<dbReference type="Proteomes" id="UP000821853">
    <property type="component" value="Chromosome 3"/>
</dbReference>
<dbReference type="EMBL" id="JABSTR010000005">
    <property type="protein sequence ID" value="KAH9371548.1"/>
    <property type="molecule type" value="Genomic_DNA"/>
</dbReference>
<dbReference type="AlphaFoldDB" id="A0A9J6GAY4"/>